<dbReference type="Proteomes" id="UP000250123">
    <property type="component" value="Chromosome SHEWBE"/>
</dbReference>
<reference evidence="2" key="1">
    <citation type="submission" date="2018-06" db="EMBL/GenBank/DDBJ databases">
        <authorList>
            <person name="Cea G.-C."/>
            <person name="William W."/>
        </authorList>
    </citation>
    <scope>NUCLEOTIDE SEQUENCE [LARGE SCALE GENOMIC DNA]</scope>
    <source>
        <strain evidence="2">DB21MT-2</strain>
    </source>
</reference>
<sequence length="53" mass="6228">MNSDYLHTTKDENRVKHNGAVYTILGPITQIFRVFDTNEMRTKTLINRDTRDS</sequence>
<protein>
    <submittedName>
        <fullName evidence="1">Uncharacterized protein</fullName>
    </submittedName>
</protein>
<evidence type="ECO:0000313" key="2">
    <source>
        <dbReference type="Proteomes" id="UP000250123"/>
    </source>
</evidence>
<accession>A0A330M360</accession>
<organism evidence="1 2">
    <name type="scientific">Shewanella benthica</name>
    <dbReference type="NCBI Taxonomy" id="43661"/>
    <lineage>
        <taxon>Bacteria</taxon>
        <taxon>Pseudomonadati</taxon>
        <taxon>Pseudomonadota</taxon>
        <taxon>Gammaproteobacteria</taxon>
        <taxon>Alteromonadales</taxon>
        <taxon>Shewanellaceae</taxon>
        <taxon>Shewanella</taxon>
    </lineage>
</organism>
<gene>
    <name evidence="1" type="ORF">SHEWBE_1928</name>
</gene>
<dbReference type="KEGG" id="sbk:SHEWBE_1928"/>
<dbReference type="EMBL" id="LS483452">
    <property type="protein sequence ID" value="SQH75894.1"/>
    <property type="molecule type" value="Genomic_DNA"/>
</dbReference>
<evidence type="ECO:0000313" key="1">
    <source>
        <dbReference type="EMBL" id="SQH75894.1"/>
    </source>
</evidence>
<name>A0A330M360_9GAMM</name>
<proteinExistence type="predicted"/>
<dbReference type="AlphaFoldDB" id="A0A330M360"/>